<accession>A0A423WL72</accession>
<evidence type="ECO:0000313" key="1">
    <source>
        <dbReference type="EMBL" id="ROW04155.1"/>
    </source>
</evidence>
<gene>
    <name evidence="1" type="ORF">VSDG_01188</name>
</gene>
<dbReference type="EMBL" id="LJZO01000002">
    <property type="protein sequence ID" value="ROW04155.1"/>
    <property type="molecule type" value="Genomic_DNA"/>
</dbReference>
<dbReference type="AlphaFoldDB" id="A0A423WL72"/>
<reference evidence="1 2" key="1">
    <citation type="submission" date="2015-09" db="EMBL/GenBank/DDBJ databases">
        <title>Host preference determinants of Valsa canker pathogens revealed by comparative genomics.</title>
        <authorList>
            <person name="Yin Z."/>
            <person name="Huang L."/>
        </authorList>
    </citation>
    <scope>NUCLEOTIDE SEQUENCE [LARGE SCALE GENOMIC DNA]</scope>
    <source>
        <strain evidence="1 2">YSFL</strain>
    </source>
</reference>
<name>A0A423WL72_CYTCH</name>
<evidence type="ECO:0000313" key="2">
    <source>
        <dbReference type="Proteomes" id="UP000284375"/>
    </source>
</evidence>
<protein>
    <submittedName>
        <fullName evidence="1">Uncharacterized protein</fullName>
    </submittedName>
</protein>
<comment type="caution">
    <text evidence="1">The sequence shown here is derived from an EMBL/GenBank/DDBJ whole genome shotgun (WGS) entry which is preliminary data.</text>
</comment>
<organism evidence="1 2">
    <name type="scientific">Cytospora chrysosperma</name>
    <name type="common">Cytospora canker fungus</name>
    <name type="synonym">Sphaeria chrysosperma</name>
    <dbReference type="NCBI Taxonomy" id="252740"/>
    <lineage>
        <taxon>Eukaryota</taxon>
        <taxon>Fungi</taxon>
        <taxon>Dikarya</taxon>
        <taxon>Ascomycota</taxon>
        <taxon>Pezizomycotina</taxon>
        <taxon>Sordariomycetes</taxon>
        <taxon>Sordariomycetidae</taxon>
        <taxon>Diaporthales</taxon>
        <taxon>Cytosporaceae</taxon>
        <taxon>Cytospora</taxon>
    </lineage>
</organism>
<proteinExistence type="predicted"/>
<dbReference type="Proteomes" id="UP000284375">
    <property type="component" value="Unassembled WGS sequence"/>
</dbReference>
<keyword evidence="2" id="KW-1185">Reference proteome</keyword>
<sequence>MGLYGAMTLLGTTPKLVMKLHSDGDFLSHRVVINYVEPPQKECRYAVHLSLLSSKSEFKSVNPRWFPSLARGVVLPLAGLKSLA</sequence>